<feature type="region of interest" description="Disordered" evidence="1">
    <location>
        <begin position="119"/>
        <end position="202"/>
    </location>
</feature>
<keyword evidence="3" id="KW-1185">Reference proteome</keyword>
<feature type="compositionally biased region" description="Polar residues" evidence="1">
    <location>
        <begin position="421"/>
        <end position="431"/>
    </location>
</feature>
<proteinExistence type="predicted"/>
<protein>
    <submittedName>
        <fullName evidence="2">Uncharacterized protein</fullName>
    </submittedName>
</protein>
<gene>
    <name evidence="2" type="ORF">P171DRAFT_447365</name>
</gene>
<comment type="caution">
    <text evidence="2">The sequence shown here is derived from an EMBL/GenBank/DDBJ whole genome shotgun (WGS) entry which is preliminary data.</text>
</comment>
<sequence length="456" mass="48065">MLKTRAPIIRRSSAVASSTASSCKSSSATSLNSARTLPLAPKLCQDRPLKAKLIKDNAPIVSVPGTASNEEKTKNKDRKRKAATLEVVSEEHIPAVNTAKTSSKSIDPITELLFPSVPASEVKDSATSPKKVASDGATPDSPSKRVARQKKPAVDPFRNDIRMGTSGKMAAGSGTRSIHKPTPAKAAKPAPTNLPPKTASLTPEVKVALTNPLRRKSTPAPDGNAASTALKKLKAYSIAAAYSKQSSTILTDLNPHKIPGMVNKLVAADKSIAKPRGAAAKAATVWKPKPRDEAYGGRTIPASKTAGLSKGSKKLLKSMGENTLATKPPAVNKNNLGKILDKGENQPGMRSMISAASHHPAMAAKRKRENEEVGIEGATKSAKRMVQHTGMTFQMNGIAFDDSDSAGDEAFMSDVPSFLSSLGENDSTAVPTSFVKETKKPLPKKRTPKEMTLTGT</sequence>
<feature type="compositionally biased region" description="Low complexity" evidence="1">
    <location>
        <begin position="180"/>
        <end position="199"/>
    </location>
</feature>
<feature type="region of interest" description="Disordered" evidence="1">
    <location>
        <begin position="421"/>
        <end position="456"/>
    </location>
</feature>
<evidence type="ECO:0000256" key="1">
    <source>
        <dbReference type="SAM" id="MobiDB-lite"/>
    </source>
</evidence>
<dbReference type="AlphaFoldDB" id="A0A9P4PCB6"/>
<evidence type="ECO:0000313" key="3">
    <source>
        <dbReference type="Proteomes" id="UP000799764"/>
    </source>
</evidence>
<accession>A0A9P4PCB6</accession>
<reference evidence="2" key="1">
    <citation type="journal article" date="2020" name="Stud. Mycol.">
        <title>101 Dothideomycetes genomes: a test case for predicting lifestyles and emergence of pathogens.</title>
        <authorList>
            <person name="Haridas S."/>
            <person name="Albert R."/>
            <person name="Binder M."/>
            <person name="Bloem J."/>
            <person name="Labutti K."/>
            <person name="Salamov A."/>
            <person name="Andreopoulos B."/>
            <person name="Baker S."/>
            <person name="Barry K."/>
            <person name="Bills G."/>
            <person name="Bluhm B."/>
            <person name="Cannon C."/>
            <person name="Castanera R."/>
            <person name="Culley D."/>
            <person name="Daum C."/>
            <person name="Ezra D."/>
            <person name="Gonzalez J."/>
            <person name="Henrissat B."/>
            <person name="Kuo A."/>
            <person name="Liang C."/>
            <person name="Lipzen A."/>
            <person name="Lutzoni F."/>
            <person name="Magnuson J."/>
            <person name="Mondo S."/>
            <person name="Nolan M."/>
            <person name="Ohm R."/>
            <person name="Pangilinan J."/>
            <person name="Park H.-J."/>
            <person name="Ramirez L."/>
            <person name="Alfaro M."/>
            <person name="Sun H."/>
            <person name="Tritt A."/>
            <person name="Yoshinaga Y."/>
            <person name="Zwiers L.-H."/>
            <person name="Turgeon B."/>
            <person name="Goodwin S."/>
            <person name="Spatafora J."/>
            <person name="Crous P."/>
            <person name="Grigoriev I."/>
        </authorList>
    </citation>
    <scope>NUCLEOTIDE SEQUENCE</scope>
    <source>
        <strain evidence="2">CBS 690.94</strain>
    </source>
</reference>
<name>A0A9P4PCB6_9PLEO</name>
<feature type="region of interest" description="Disordered" evidence="1">
    <location>
        <begin position="61"/>
        <end position="81"/>
    </location>
</feature>
<dbReference type="Proteomes" id="UP000799764">
    <property type="component" value="Unassembled WGS sequence"/>
</dbReference>
<evidence type="ECO:0000313" key="2">
    <source>
        <dbReference type="EMBL" id="KAF2440396.1"/>
    </source>
</evidence>
<dbReference type="EMBL" id="MU001507">
    <property type="protein sequence ID" value="KAF2440396.1"/>
    <property type="molecule type" value="Genomic_DNA"/>
</dbReference>
<organism evidence="2 3">
    <name type="scientific">Karstenula rhodostoma CBS 690.94</name>
    <dbReference type="NCBI Taxonomy" id="1392251"/>
    <lineage>
        <taxon>Eukaryota</taxon>
        <taxon>Fungi</taxon>
        <taxon>Dikarya</taxon>
        <taxon>Ascomycota</taxon>
        <taxon>Pezizomycotina</taxon>
        <taxon>Dothideomycetes</taxon>
        <taxon>Pleosporomycetidae</taxon>
        <taxon>Pleosporales</taxon>
        <taxon>Massarineae</taxon>
        <taxon>Didymosphaeriaceae</taxon>
        <taxon>Karstenula</taxon>
    </lineage>
</organism>
<dbReference type="PROSITE" id="PS51257">
    <property type="entry name" value="PROKAR_LIPOPROTEIN"/>
    <property type="match status" value="1"/>
</dbReference>